<protein>
    <submittedName>
        <fullName evidence="1">1289_t:CDS:1</fullName>
    </submittedName>
</protein>
<sequence>EQNVDKLYEKAFLRLLINPTDAESMNISNEIENLEVLLDTGLRSYNRIFDEKSVDSELEDLLDSDKSPQHHVDYTDTDYTDIDA</sequence>
<evidence type="ECO:0000313" key="1">
    <source>
        <dbReference type="EMBL" id="CAG8758137.1"/>
    </source>
</evidence>
<dbReference type="Proteomes" id="UP000789702">
    <property type="component" value="Unassembled WGS sequence"/>
</dbReference>
<dbReference type="EMBL" id="CAJVPU010049814">
    <property type="protein sequence ID" value="CAG8758137.1"/>
    <property type="molecule type" value="Genomic_DNA"/>
</dbReference>
<gene>
    <name evidence="1" type="ORF">DHETER_LOCUS15086</name>
</gene>
<proteinExistence type="predicted"/>
<name>A0ACA9QMV5_9GLOM</name>
<feature type="non-terminal residue" evidence="1">
    <location>
        <position position="84"/>
    </location>
</feature>
<organism evidence="1 2">
    <name type="scientific">Dentiscutata heterogama</name>
    <dbReference type="NCBI Taxonomy" id="1316150"/>
    <lineage>
        <taxon>Eukaryota</taxon>
        <taxon>Fungi</taxon>
        <taxon>Fungi incertae sedis</taxon>
        <taxon>Mucoromycota</taxon>
        <taxon>Glomeromycotina</taxon>
        <taxon>Glomeromycetes</taxon>
        <taxon>Diversisporales</taxon>
        <taxon>Gigasporaceae</taxon>
        <taxon>Dentiscutata</taxon>
    </lineage>
</organism>
<reference evidence="1" key="1">
    <citation type="submission" date="2021-06" db="EMBL/GenBank/DDBJ databases">
        <authorList>
            <person name="Kallberg Y."/>
            <person name="Tangrot J."/>
            <person name="Rosling A."/>
        </authorList>
    </citation>
    <scope>NUCLEOTIDE SEQUENCE</scope>
    <source>
        <strain evidence="1">IL203A</strain>
    </source>
</reference>
<accession>A0ACA9QMV5</accession>
<comment type="caution">
    <text evidence="1">The sequence shown here is derived from an EMBL/GenBank/DDBJ whole genome shotgun (WGS) entry which is preliminary data.</text>
</comment>
<keyword evidence="2" id="KW-1185">Reference proteome</keyword>
<evidence type="ECO:0000313" key="2">
    <source>
        <dbReference type="Proteomes" id="UP000789702"/>
    </source>
</evidence>
<feature type="non-terminal residue" evidence="1">
    <location>
        <position position="1"/>
    </location>
</feature>